<dbReference type="AlphaFoldDB" id="A0AAW0PZ85"/>
<proteinExistence type="predicted"/>
<dbReference type="Proteomes" id="UP001460270">
    <property type="component" value="Unassembled WGS sequence"/>
</dbReference>
<sequence length="917" mass="102788">MKDINQGLVPCPELCLDVPDGGDLLNLMDDDNWDSIPALFKFLFFFKRHYPGYSDDGHTTPQPKRKRKLATNIFNTEMDIKQQKFLPCLEIITISRKTLRSVMHTIKLPPFIRMDHTAAAPAFILVNGAPAPVQPSASPSGSLSDISPVCTSPQAGATVKAYIQERKAYMNQACEDLGDGLTLSSNYVDSKVIQRDPVPSGKNSNKSLDKELNVMEKQTERIRLHLPFGRQTSHHNRTKYNLETLLLHLSTFASSCSNPDAVFAQILAAPKRTLIIFDGFEDLREFELLIQPLEKEVASCFQKDKNTNTFTIRQLYSAILQRLLLPGCCLLLSSRPRGSASQLLRKVDNILEISGFSPSDIETMNCFQKCSYLNLLCWNPGICQLVCALLEQKTNLDDFPRTLTAICFQVLRLKMNSLNDEKTLISKESVEEVCVDDACQTRSKSQKCARKKVRRKCDTKKSNQQENGLMSELSCLAWETVKVNSSVITVNFPYRVKLGHPAFVKNLSLQTGAKGRRRQQREEFELTQRFAVGLLFQNQDDIFWLHPVNNLNKTLVTKQKALLDHLKYLQFLHLRPSQILDLCHFVYEGSFTHNAEDSSASHLTGFVVKNLPEKLTFNGVPLSPADAHVIKHIVGLGATKEKSFSLDVQDCGILVSGLRALVGLDGVRTYRACIADVIVLWEELEKEKEDGHLRDAVSKFKIDPFKATQVSHIEHLAKLVDIHTNKRLSESQLNSIFAEGVPAVEDLHKLELELGPEKGPLALPMLWKMLPGLHNLQHLDLENNQIGDNGAQHLAKALVSLCSLETINLSQNTIGDTGAKLLSATLRNLPRLDRLSLHSNVIGDEGANSFAAVLPHMCALTELDIRYNKLTDVGAQSLGISLKNCQHMKSLRMWSQCITYGVIARLHQQDQRITDIF</sequence>
<evidence type="ECO:0000259" key="5">
    <source>
        <dbReference type="Pfam" id="PF05729"/>
    </source>
</evidence>
<gene>
    <name evidence="6" type="ORF">WMY93_003198</name>
</gene>
<keyword evidence="3" id="KW-0547">Nucleotide-binding</keyword>
<dbReference type="GO" id="GO:0045944">
    <property type="term" value="P:positive regulation of transcription by RNA polymerase II"/>
    <property type="evidence" value="ECO:0007669"/>
    <property type="project" value="TreeGrafter"/>
</dbReference>
<dbReference type="GO" id="GO:0005524">
    <property type="term" value="F:ATP binding"/>
    <property type="evidence" value="ECO:0007669"/>
    <property type="project" value="UniProtKB-KW"/>
</dbReference>
<dbReference type="Pfam" id="PF05729">
    <property type="entry name" value="NACHT"/>
    <property type="match status" value="1"/>
</dbReference>
<dbReference type="PANTHER" id="PTHR47189:SF1">
    <property type="entry name" value="MHC CLASS II TRANSACTIVATOR"/>
    <property type="match status" value="1"/>
</dbReference>
<dbReference type="InterPro" id="IPR001611">
    <property type="entry name" value="Leu-rich_rpt"/>
</dbReference>
<evidence type="ECO:0000256" key="4">
    <source>
        <dbReference type="ARBA" id="ARBA00022840"/>
    </source>
</evidence>
<comment type="caution">
    <text evidence="6">The sequence shown here is derived from an EMBL/GenBank/DDBJ whole genome shotgun (WGS) entry which is preliminary data.</text>
</comment>
<feature type="domain" description="NACHT" evidence="5">
    <location>
        <begin position="230"/>
        <end position="363"/>
    </location>
</feature>
<dbReference type="SMART" id="SM00368">
    <property type="entry name" value="LRR_RI"/>
    <property type="match status" value="4"/>
</dbReference>
<organism evidence="6 7">
    <name type="scientific">Mugilogobius chulae</name>
    <name type="common">yellowstripe goby</name>
    <dbReference type="NCBI Taxonomy" id="88201"/>
    <lineage>
        <taxon>Eukaryota</taxon>
        <taxon>Metazoa</taxon>
        <taxon>Chordata</taxon>
        <taxon>Craniata</taxon>
        <taxon>Vertebrata</taxon>
        <taxon>Euteleostomi</taxon>
        <taxon>Actinopterygii</taxon>
        <taxon>Neopterygii</taxon>
        <taxon>Teleostei</taxon>
        <taxon>Neoteleostei</taxon>
        <taxon>Acanthomorphata</taxon>
        <taxon>Gobiaria</taxon>
        <taxon>Gobiiformes</taxon>
        <taxon>Gobioidei</taxon>
        <taxon>Gobiidae</taxon>
        <taxon>Gobionellinae</taxon>
        <taxon>Mugilogobius</taxon>
    </lineage>
</organism>
<evidence type="ECO:0000256" key="3">
    <source>
        <dbReference type="ARBA" id="ARBA00022741"/>
    </source>
</evidence>
<reference evidence="7" key="1">
    <citation type="submission" date="2024-04" db="EMBL/GenBank/DDBJ databases">
        <title>Salinicola lusitanus LLJ914,a marine bacterium isolated from the Okinawa Trough.</title>
        <authorList>
            <person name="Li J."/>
        </authorList>
    </citation>
    <scope>NUCLEOTIDE SEQUENCE [LARGE SCALE GENOMIC DNA]</scope>
</reference>
<dbReference type="InterPro" id="IPR032675">
    <property type="entry name" value="LRR_dom_sf"/>
</dbReference>
<name>A0AAW0PZ85_9GOBI</name>
<evidence type="ECO:0000313" key="6">
    <source>
        <dbReference type="EMBL" id="KAK7939872.1"/>
    </source>
</evidence>
<keyword evidence="2" id="KW-0677">Repeat</keyword>
<keyword evidence="1" id="KW-0433">Leucine-rich repeat</keyword>
<dbReference type="Gene3D" id="3.40.50.300">
    <property type="entry name" value="P-loop containing nucleotide triphosphate hydrolases"/>
    <property type="match status" value="1"/>
</dbReference>
<dbReference type="Pfam" id="PF13516">
    <property type="entry name" value="LRR_6"/>
    <property type="match status" value="3"/>
</dbReference>
<dbReference type="EMBL" id="JBBPFD010000002">
    <property type="protein sequence ID" value="KAK7939872.1"/>
    <property type="molecule type" value="Genomic_DNA"/>
</dbReference>
<dbReference type="SUPFAM" id="SSF52047">
    <property type="entry name" value="RNI-like"/>
    <property type="match status" value="1"/>
</dbReference>
<evidence type="ECO:0000256" key="2">
    <source>
        <dbReference type="ARBA" id="ARBA00022737"/>
    </source>
</evidence>
<dbReference type="InterPro" id="IPR027417">
    <property type="entry name" value="P-loop_NTPase"/>
</dbReference>
<dbReference type="PANTHER" id="PTHR47189">
    <property type="entry name" value="MHC CLASS II TRANSACTIVATOR"/>
    <property type="match status" value="1"/>
</dbReference>
<keyword evidence="7" id="KW-1185">Reference proteome</keyword>
<dbReference type="GO" id="GO:0045345">
    <property type="term" value="P:positive regulation of MHC class I biosynthetic process"/>
    <property type="evidence" value="ECO:0007669"/>
    <property type="project" value="TreeGrafter"/>
</dbReference>
<evidence type="ECO:0000256" key="1">
    <source>
        <dbReference type="ARBA" id="ARBA00022614"/>
    </source>
</evidence>
<dbReference type="Gene3D" id="3.80.10.10">
    <property type="entry name" value="Ribonuclease Inhibitor"/>
    <property type="match status" value="1"/>
</dbReference>
<dbReference type="GO" id="GO:0045348">
    <property type="term" value="P:positive regulation of MHC class II biosynthetic process"/>
    <property type="evidence" value="ECO:0007669"/>
    <property type="project" value="TreeGrafter"/>
</dbReference>
<dbReference type="InterPro" id="IPR007111">
    <property type="entry name" value="NACHT_NTPase"/>
</dbReference>
<accession>A0AAW0PZ85</accession>
<protein>
    <recommendedName>
        <fullName evidence="5">NACHT domain-containing protein</fullName>
    </recommendedName>
</protein>
<evidence type="ECO:0000313" key="7">
    <source>
        <dbReference type="Proteomes" id="UP001460270"/>
    </source>
</evidence>
<keyword evidence="4" id="KW-0067">ATP-binding</keyword>